<dbReference type="Proteomes" id="UP001367030">
    <property type="component" value="Unassembled WGS sequence"/>
</dbReference>
<dbReference type="PANTHER" id="PTHR31435">
    <property type="entry name" value="PROTEIN NATD1"/>
    <property type="match status" value="1"/>
</dbReference>
<dbReference type="CDD" id="cd04301">
    <property type="entry name" value="NAT_SF"/>
    <property type="match status" value="1"/>
</dbReference>
<dbReference type="InterPro" id="IPR031165">
    <property type="entry name" value="GNAT_YJDJ"/>
</dbReference>
<accession>A0ABU8XE66</accession>
<gene>
    <name evidence="3" type="ORF">WKW79_25670</name>
</gene>
<dbReference type="GO" id="GO:0016746">
    <property type="term" value="F:acyltransferase activity"/>
    <property type="evidence" value="ECO:0007669"/>
    <property type="project" value="UniProtKB-KW"/>
</dbReference>
<keyword evidence="4" id="KW-1185">Reference proteome</keyword>
<evidence type="ECO:0000259" key="1">
    <source>
        <dbReference type="PROSITE" id="PS51186"/>
    </source>
</evidence>
<keyword evidence="3" id="KW-0808">Transferase</keyword>
<protein>
    <submittedName>
        <fullName evidence="3">GNAT family N-acetyltransferase</fullName>
        <ecNumber evidence="3">2.3.1.-</ecNumber>
    </submittedName>
</protein>
<evidence type="ECO:0000259" key="2">
    <source>
        <dbReference type="PROSITE" id="PS51729"/>
    </source>
</evidence>
<organism evidence="3 4">
    <name type="scientific">Variovorax robiniae</name>
    <dbReference type="NCBI Taxonomy" id="1836199"/>
    <lineage>
        <taxon>Bacteria</taxon>
        <taxon>Pseudomonadati</taxon>
        <taxon>Pseudomonadota</taxon>
        <taxon>Betaproteobacteria</taxon>
        <taxon>Burkholderiales</taxon>
        <taxon>Comamonadaceae</taxon>
        <taxon>Variovorax</taxon>
    </lineage>
</organism>
<keyword evidence="3" id="KW-0012">Acyltransferase</keyword>
<evidence type="ECO:0000313" key="3">
    <source>
        <dbReference type="EMBL" id="MEJ8857984.1"/>
    </source>
</evidence>
<dbReference type="EMBL" id="JBBKZS010000013">
    <property type="protein sequence ID" value="MEJ8857984.1"/>
    <property type="molecule type" value="Genomic_DNA"/>
</dbReference>
<dbReference type="SUPFAM" id="SSF55729">
    <property type="entry name" value="Acyl-CoA N-acyltransferases (Nat)"/>
    <property type="match status" value="1"/>
</dbReference>
<evidence type="ECO:0000313" key="4">
    <source>
        <dbReference type="Proteomes" id="UP001367030"/>
    </source>
</evidence>
<sequence length="120" mass="13599">MRSTWREAAESIFNTSTTMTDIAISNEPAQHRYEARIEGQLAGFCEYNLLREAIMFTHTEVLEAFEGKGVGSAIARHVLDDARAQGLHVIPVCQFIAGYIRKHPAYADLVREDMRRAFKI</sequence>
<dbReference type="RefSeq" id="WP_340338047.1">
    <property type="nucleotide sequence ID" value="NZ_JBBKZS010000013.1"/>
</dbReference>
<dbReference type="EC" id="2.3.1.-" evidence="3"/>
<comment type="caution">
    <text evidence="3">The sequence shown here is derived from an EMBL/GenBank/DDBJ whole genome shotgun (WGS) entry which is preliminary data.</text>
</comment>
<name>A0ABU8XE66_9BURK</name>
<dbReference type="PANTHER" id="PTHR31435:SF10">
    <property type="entry name" value="BSR4717 PROTEIN"/>
    <property type="match status" value="1"/>
</dbReference>
<reference evidence="3 4" key="1">
    <citation type="submission" date="2024-03" db="EMBL/GenBank/DDBJ databases">
        <title>Novel species of the genus Variovorax.</title>
        <authorList>
            <person name="Liu Q."/>
            <person name="Xin Y.-H."/>
        </authorList>
    </citation>
    <scope>NUCLEOTIDE SEQUENCE [LARGE SCALE GENOMIC DNA]</scope>
    <source>
        <strain evidence="3 4">KACC 18901</strain>
    </source>
</reference>
<dbReference type="Gene3D" id="3.40.630.30">
    <property type="match status" value="1"/>
</dbReference>
<dbReference type="PROSITE" id="PS51729">
    <property type="entry name" value="GNAT_YJDJ"/>
    <property type="match status" value="1"/>
</dbReference>
<dbReference type="Pfam" id="PF14542">
    <property type="entry name" value="Acetyltransf_CG"/>
    <property type="match status" value="1"/>
</dbReference>
<dbReference type="InterPro" id="IPR000182">
    <property type="entry name" value="GNAT_dom"/>
</dbReference>
<feature type="domain" description="N-acetyltransferase" evidence="2">
    <location>
        <begin position="25"/>
        <end position="111"/>
    </location>
</feature>
<dbReference type="PROSITE" id="PS51186">
    <property type="entry name" value="GNAT"/>
    <property type="match status" value="1"/>
</dbReference>
<dbReference type="InterPro" id="IPR045057">
    <property type="entry name" value="Gcn5-rel_NAT"/>
</dbReference>
<feature type="domain" description="N-acetyltransferase" evidence="1">
    <location>
        <begin position="1"/>
        <end position="119"/>
    </location>
</feature>
<dbReference type="InterPro" id="IPR016181">
    <property type="entry name" value="Acyl_CoA_acyltransferase"/>
</dbReference>
<proteinExistence type="predicted"/>